<keyword evidence="4" id="KW-1185">Reference proteome</keyword>
<reference evidence="3 4" key="1">
    <citation type="submission" date="2020-08" db="EMBL/GenBank/DDBJ databases">
        <title>A Genomic Blueprint of the Chicken Gut Microbiome.</title>
        <authorList>
            <person name="Gilroy R."/>
            <person name="Ravi A."/>
            <person name="Getino M."/>
            <person name="Pursley I."/>
            <person name="Horton D.L."/>
            <person name="Alikhan N.-F."/>
            <person name="Baker D."/>
            <person name="Gharbi K."/>
            <person name="Hall N."/>
            <person name="Watson M."/>
            <person name="Adriaenssens E.M."/>
            <person name="Foster-Nyarko E."/>
            <person name="Jarju S."/>
            <person name="Secka A."/>
            <person name="Antonio M."/>
            <person name="Oren A."/>
            <person name="Chaudhuri R."/>
            <person name="La Ragione R.M."/>
            <person name="Hildebrand F."/>
            <person name="Pallen M.J."/>
        </authorList>
    </citation>
    <scope>NUCLEOTIDE SEQUENCE [LARGE SCALE GENOMIC DNA]</scope>
    <source>
        <strain evidence="3 4">Re1</strain>
    </source>
</reference>
<proteinExistence type="predicted"/>
<gene>
    <name evidence="3" type="ORF">H9633_09440</name>
</gene>
<name>A0ABR8W676_9MICO</name>
<feature type="transmembrane region" description="Helical" evidence="2">
    <location>
        <begin position="39"/>
        <end position="59"/>
    </location>
</feature>
<feature type="compositionally biased region" description="Low complexity" evidence="1">
    <location>
        <begin position="65"/>
        <end position="80"/>
    </location>
</feature>
<evidence type="ECO:0000256" key="2">
    <source>
        <dbReference type="SAM" id="Phobius"/>
    </source>
</evidence>
<keyword evidence="2" id="KW-1133">Transmembrane helix</keyword>
<keyword evidence="2" id="KW-0812">Transmembrane</keyword>
<accession>A0ABR8W676</accession>
<evidence type="ECO:0000256" key="1">
    <source>
        <dbReference type="SAM" id="MobiDB-lite"/>
    </source>
</evidence>
<dbReference type="Proteomes" id="UP000611521">
    <property type="component" value="Unassembled WGS sequence"/>
</dbReference>
<comment type="caution">
    <text evidence="3">The sequence shown here is derived from an EMBL/GenBank/DDBJ whole genome shotgun (WGS) entry which is preliminary data.</text>
</comment>
<feature type="region of interest" description="Disordered" evidence="1">
    <location>
        <begin position="65"/>
        <end position="102"/>
    </location>
</feature>
<dbReference type="EMBL" id="JACSPX010000002">
    <property type="protein sequence ID" value="MBD8012520.1"/>
    <property type="molecule type" value="Genomic_DNA"/>
</dbReference>
<sequence>MPARGSRDARLRTEAERTRLHAARAAWHSRTIRRRRRDTVVATVAGSLIVVGAIASQVVHAQVTAPEPTPAPTSTSTPVETPSPAPSTSPPLSPTPTQSPGE</sequence>
<evidence type="ECO:0000313" key="3">
    <source>
        <dbReference type="EMBL" id="MBD8012520.1"/>
    </source>
</evidence>
<feature type="compositionally biased region" description="Pro residues" evidence="1">
    <location>
        <begin position="81"/>
        <end position="94"/>
    </location>
</feature>
<organism evidence="3 4">
    <name type="scientific">Microbacterium commune</name>
    <dbReference type="NCBI Taxonomy" id="2762219"/>
    <lineage>
        <taxon>Bacteria</taxon>
        <taxon>Bacillati</taxon>
        <taxon>Actinomycetota</taxon>
        <taxon>Actinomycetes</taxon>
        <taxon>Micrococcales</taxon>
        <taxon>Microbacteriaceae</taxon>
        <taxon>Microbacterium</taxon>
    </lineage>
</organism>
<keyword evidence="2" id="KW-0472">Membrane</keyword>
<protein>
    <submittedName>
        <fullName evidence="3">Uncharacterized protein</fullName>
    </submittedName>
</protein>
<evidence type="ECO:0000313" key="4">
    <source>
        <dbReference type="Proteomes" id="UP000611521"/>
    </source>
</evidence>